<evidence type="ECO:0000256" key="4">
    <source>
        <dbReference type="ARBA" id="ARBA00011744"/>
    </source>
</evidence>
<dbReference type="Gene3D" id="3.30.70.1150">
    <property type="entry name" value="ACT-like. Chain A, domain 2"/>
    <property type="match status" value="1"/>
</dbReference>
<proteinExistence type="inferred from homology"/>
<evidence type="ECO:0000256" key="3">
    <source>
        <dbReference type="ARBA" id="ARBA00006341"/>
    </source>
</evidence>
<dbReference type="EMBL" id="NFLJ01000010">
    <property type="protein sequence ID" value="OUQ35157.1"/>
    <property type="molecule type" value="Genomic_DNA"/>
</dbReference>
<dbReference type="FunFam" id="3.30.70.260:FF:000001">
    <property type="entry name" value="Acetolactate synthase, small subunit"/>
    <property type="match status" value="1"/>
</dbReference>
<dbReference type="AlphaFoldDB" id="A0A1Y4SZ07"/>
<sequence>MEELILSILVHNSAGVLTRVSGLFSRRGYNIDSLTVGPTNTEGISRMTVVAHGNQQILEQIEKQLRKLEDVLEIFALSAETSVYRELVMIKVEANQDTRADIVSIVDIFRAKIVDVSPDSMVIEVTGTHSKINGLLAMLDGFNIVEIVRTGVAGIARGLNDFEINKKENRG</sequence>
<dbReference type="Proteomes" id="UP000195305">
    <property type="component" value="Unassembled WGS sequence"/>
</dbReference>
<keyword evidence="9" id="KW-0175">Coiled coil</keyword>
<evidence type="ECO:0000256" key="8">
    <source>
        <dbReference type="RuleBase" id="RU368092"/>
    </source>
</evidence>
<comment type="pathway">
    <text evidence="2 8">Amino-acid biosynthesis; L-valine biosynthesis; L-valine from pyruvate: step 1/4.</text>
</comment>
<dbReference type="InterPro" id="IPR054480">
    <property type="entry name" value="AHAS_small-like_ACT"/>
</dbReference>
<dbReference type="PROSITE" id="PS51671">
    <property type="entry name" value="ACT"/>
    <property type="match status" value="1"/>
</dbReference>
<keyword evidence="5 8" id="KW-0028">Amino-acid biosynthesis</keyword>
<dbReference type="EC" id="2.2.1.6" evidence="8"/>
<comment type="similarity">
    <text evidence="3 8">Belongs to the acetolactate synthase small subunit family.</text>
</comment>
<dbReference type="NCBIfam" id="NF008864">
    <property type="entry name" value="PRK11895.1"/>
    <property type="match status" value="1"/>
</dbReference>
<dbReference type="RefSeq" id="WP_087357657.1">
    <property type="nucleotide sequence ID" value="NZ_AP031415.1"/>
</dbReference>
<evidence type="ECO:0000256" key="5">
    <source>
        <dbReference type="ARBA" id="ARBA00022605"/>
    </source>
</evidence>
<evidence type="ECO:0000256" key="6">
    <source>
        <dbReference type="ARBA" id="ARBA00023304"/>
    </source>
</evidence>
<dbReference type="Pfam" id="PF22629">
    <property type="entry name" value="ACT_AHAS_ss"/>
    <property type="match status" value="1"/>
</dbReference>
<evidence type="ECO:0000313" key="11">
    <source>
        <dbReference type="EMBL" id="OUQ35157.1"/>
    </source>
</evidence>
<dbReference type="CDD" id="cd04878">
    <property type="entry name" value="ACT_AHAS"/>
    <property type="match status" value="1"/>
</dbReference>
<dbReference type="GO" id="GO:0009097">
    <property type="term" value="P:isoleucine biosynthetic process"/>
    <property type="evidence" value="ECO:0007669"/>
    <property type="project" value="UniProtKB-UniRule"/>
</dbReference>
<dbReference type="OrthoDB" id="9787365at2"/>
<dbReference type="UniPathway" id="UPA00049">
    <property type="reaction ID" value="UER00059"/>
</dbReference>
<dbReference type="InterPro" id="IPR027271">
    <property type="entry name" value="Acetolactate_synth/TF_NikR_C"/>
</dbReference>
<evidence type="ECO:0000259" key="10">
    <source>
        <dbReference type="PROSITE" id="PS51671"/>
    </source>
</evidence>
<dbReference type="GO" id="GO:1990610">
    <property type="term" value="F:acetolactate synthase regulator activity"/>
    <property type="evidence" value="ECO:0007669"/>
    <property type="project" value="UniProtKB-UniRule"/>
</dbReference>
<keyword evidence="6 8" id="KW-0100">Branched-chain amino acid biosynthesis</keyword>
<dbReference type="NCBIfam" id="TIGR00119">
    <property type="entry name" value="acolac_sm"/>
    <property type="match status" value="1"/>
</dbReference>
<feature type="coiled-coil region" evidence="9">
    <location>
        <begin position="51"/>
        <end position="78"/>
    </location>
</feature>
<keyword evidence="12" id="KW-1185">Reference proteome</keyword>
<evidence type="ECO:0000256" key="9">
    <source>
        <dbReference type="SAM" id="Coils"/>
    </source>
</evidence>
<reference evidence="11 12" key="1">
    <citation type="journal article" date="2018" name="BMC Genomics">
        <title>Whole genome sequencing and function prediction of 133 gut anaerobes isolated from chicken caecum in pure cultures.</title>
        <authorList>
            <person name="Medvecky M."/>
            <person name="Cejkova D."/>
            <person name="Polansky O."/>
            <person name="Karasova D."/>
            <person name="Kubasova T."/>
            <person name="Cizek A."/>
            <person name="Rychlik I."/>
        </authorList>
    </citation>
    <scope>NUCLEOTIDE SEQUENCE [LARGE SCALE GENOMIC DNA]</scope>
    <source>
        <strain evidence="11 12">An13</strain>
    </source>
</reference>
<evidence type="ECO:0000313" key="12">
    <source>
        <dbReference type="Proteomes" id="UP000195305"/>
    </source>
</evidence>
<comment type="pathway">
    <text evidence="1 8">Amino-acid biosynthesis; L-isoleucine biosynthesis; L-isoleucine from 2-oxobutanoate: step 1/4.</text>
</comment>
<comment type="subunit">
    <text evidence="4 8">Dimer of large and small chains.</text>
</comment>
<dbReference type="GO" id="GO:0003984">
    <property type="term" value="F:acetolactate synthase activity"/>
    <property type="evidence" value="ECO:0007669"/>
    <property type="project" value="UniProtKB-UniRule"/>
</dbReference>
<protein>
    <recommendedName>
        <fullName evidence="8">Acetolactate synthase small subunit</fullName>
        <shortName evidence="8">AHAS</shortName>
        <shortName evidence="8">ALS</shortName>
        <ecNumber evidence="8">2.2.1.6</ecNumber>
    </recommendedName>
    <alternativeName>
        <fullName evidence="8">Acetohydroxy-acid synthase small subunit</fullName>
    </alternativeName>
</protein>
<dbReference type="InterPro" id="IPR002912">
    <property type="entry name" value="ACT_dom"/>
</dbReference>
<dbReference type="GO" id="GO:0005829">
    <property type="term" value="C:cytosol"/>
    <property type="evidence" value="ECO:0007669"/>
    <property type="project" value="TreeGrafter"/>
</dbReference>
<dbReference type="InterPro" id="IPR045865">
    <property type="entry name" value="ACT-like_dom_sf"/>
</dbReference>
<dbReference type="Gene3D" id="3.30.70.260">
    <property type="match status" value="1"/>
</dbReference>
<dbReference type="UniPathway" id="UPA00047">
    <property type="reaction ID" value="UER00055"/>
</dbReference>
<evidence type="ECO:0000256" key="1">
    <source>
        <dbReference type="ARBA" id="ARBA00004974"/>
    </source>
</evidence>
<name>A0A1Y4SZ07_9FIRM</name>
<dbReference type="FunFam" id="3.30.70.1150:FF:000001">
    <property type="entry name" value="Acetolactate synthase small subunit"/>
    <property type="match status" value="1"/>
</dbReference>
<dbReference type="InterPro" id="IPR019455">
    <property type="entry name" value="Acetolactate_synth_ssu_C"/>
</dbReference>
<comment type="caution">
    <text evidence="11">The sequence shown here is derived from an EMBL/GenBank/DDBJ whole genome shotgun (WGS) entry which is preliminary data.</text>
</comment>
<comment type="function">
    <text evidence="8">Catalyzes the conversion of 2 pyruvate molecules into acetolactate in the first common step of the biosynthetic pathway of the branched-amino acids such as leucine, isoleucine, and valine.</text>
</comment>
<evidence type="ECO:0000256" key="2">
    <source>
        <dbReference type="ARBA" id="ARBA00005025"/>
    </source>
</evidence>
<accession>A0A1Y4SZ07</accession>
<dbReference type="PANTHER" id="PTHR30239">
    <property type="entry name" value="ACETOLACTATE SYNTHASE SMALL SUBUNIT"/>
    <property type="match status" value="1"/>
</dbReference>
<keyword evidence="8" id="KW-0808">Transferase</keyword>
<dbReference type="InterPro" id="IPR039557">
    <property type="entry name" value="AHAS_ACT"/>
</dbReference>
<evidence type="ECO:0000256" key="7">
    <source>
        <dbReference type="ARBA" id="ARBA00048670"/>
    </source>
</evidence>
<gene>
    <name evidence="11" type="ORF">B5E75_04825</name>
</gene>
<dbReference type="GO" id="GO:0009099">
    <property type="term" value="P:L-valine biosynthetic process"/>
    <property type="evidence" value="ECO:0007669"/>
    <property type="project" value="UniProtKB-UniRule"/>
</dbReference>
<comment type="catalytic activity">
    <reaction evidence="7 8">
        <text>2 pyruvate + H(+) = (2S)-2-acetolactate + CO2</text>
        <dbReference type="Rhea" id="RHEA:25249"/>
        <dbReference type="ChEBI" id="CHEBI:15361"/>
        <dbReference type="ChEBI" id="CHEBI:15378"/>
        <dbReference type="ChEBI" id="CHEBI:16526"/>
        <dbReference type="ChEBI" id="CHEBI:58476"/>
        <dbReference type="EC" id="2.2.1.6"/>
    </reaction>
</comment>
<dbReference type="Pfam" id="PF10369">
    <property type="entry name" value="ALS_ss_C"/>
    <property type="match status" value="1"/>
</dbReference>
<dbReference type="PANTHER" id="PTHR30239:SF0">
    <property type="entry name" value="ACETOLACTATE SYNTHASE SMALL SUBUNIT 1, CHLOROPLASTIC"/>
    <property type="match status" value="1"/>
</dbReference>
<feature type="domain" description="ACT" evidence="10">
    <location>
        <begin position="5"/>
        <end position="79"/>
    </location>
</feature>
<dbReference type="SUPFAM" id="SSF55021">
    <property type="entry name" value="ACT-like"/>
    <property type="match status" value="2"/>
</dbReference>
<dbReference type="InterPro" id="IPR004789">
    <property type="entry name" value="Acetalactate_synth_ssu"/>
</dbReference>
<organism evidence="11 12">
    <name type="scientific">Massilimicrobiota timonensis</name>
    <dbReference type="NCBI Taxonomy" id="1776392"/>
    <lineage>
        <taxon>Bacteria</taxon>
        <taxon>Bacillati</taxon>
        <taxon>Bacillota</taxon>
        <taxon>Erysipelotrichia</taxon>
        <taxon>Erysipelotrichales</taxon>
        <taxon>Erysipelotrichaceae</taxon>
        <taxon>Massilimicrobiota</taxon>
    </lineage>
</organism>